<gene>
    <name evidence="1" type="ORF">ACH49L_36280</name>
</gene>
<accession>A0ABW7VLK1</accession>
<protein>
    <submittedName>
        <fullName evidence="1">DUF6624 domain-containing protein</fullName>
    </submittedName>
</protein>
<dbReference type="EMBL" id="JBIRWM010000023">
    <property type="protein sequence ID" value="MFI2161073.1"/>
    <property type="molecule type" value="Genomic_DNA"/>
</dbReference>
<comment type="caution">
    <text evidence="1">The sequence shown here is derived from an EMBL/GenBank/DDBJ whole genome shotgun (WGS) entry which is preliminary data.</text>
</comment>
<evidence type="ECO:0000313" key="1">
    <source>
        <dbReference type="EMBL" id="MFI2161073.1"/>
    </source>
</evidence>
<reference evidence="1 2" key="1">
    <citation type="submission" date="2024-10" db="EMBL/GenBank/DDBJ databases">
        <title>The Natural Products Discovery Center: Release of the First 8490 Sequenced Strains for Exploring Actinobacteria Biosynthetic Diversity.</title>
        <authorList>
            <person name="Kalkreuter E."/>
            <person name="Kautsar S.A."/>
            <person name="Yang D."/>
            <person name="Bader C.D."/>
            <person name="Teijaro C.N."/>
            <person name="Fluegel L."/>
            <person name="Davis C.M."/>
            <person name="Simpson J.R."/>
            <person name="Lauterbach L."/>
            <person name="Steele A.D."/>
            <person name="Gui C."/>
            <person name="Meng S."/>
            <person name="Li G."/>
            <person name="Viehrig K."/>
            <person name="Ye F."/>
            <person name="Su P."/>
            <person name="Kiefer A.F."/>
            <person name="Nichols A."/>
            <person name="Cepeda A.J."/>
            <person name="Yan W."/>
            <person name="Fan B."/>
            <person name="Jiang Y."/>
            <person name="Adhikari A."/>
            <person name="Zheng C.-J."/>
            <person name="Schuster L."/>
            <person name="Cowan T.M."/>
            <person name="Smanski M.J."/>
            <person name="Chevrette M.G."/>
            <person name="De Carvalho L.P.S."/>
            <person name="Shen B."/>
        </authorList>
    </citation>
    <scope>NUCLEOTIDE SEQUENCE [LARGE SCALE GENOMIC DNA]</scope>
    <source>
        <strain evidence="1 2">NPDC020295</strain>
    </source>
</reference>
<name>A0ABW7VLK1_STROI</name>
<organism evidence="1 2">
    <name type="scientific">Streptomyces olivaceoviridis</name>
    <name type="common">Streptomyces corchorusii</name>
    <dbReference type="NCBI Taxonomy" id="1921"/>
    <lineage>
        <taxon>Bacteria</taxon>
        <taxon>Bacillati</taxon>
        <taxon>Actinomycetota</taxon>
        <taxon>Actinomycetes</taxon>
        <taxon>Kitasatosporales</taxon>
        <taxon>Streptomycetaceae</taxon>
        <taxon>Streptomyces</taxon>
    </lineage>
</organism>
<keyword evidence="2" id="KW-1185">Reference proteome</keyword>
<dbReference type="Proteomes" id="UP001611397">
    <property type="component" value="Unassembled WGS sequence"/>
</dbReference>
<dbReference type="RefSeq" id="WP_079082582.1">
    <property type="nucleotide sequence ID" value="NZ_JBIRUT010000021.1"/>
</dbReference>
<dbReference type="InterPro" id="IPR046732">
    <property type="entry name" value="DUF6624"/>
</dbReference>
<dbReference type="Pfam" id="PF20329">
    <property type="entry name" value="DUF6624"/>
    <property type="match status" value="1"/>
</dbReference>
<sequence length="196" mass="21907">MSTEPLRPHLARDLIARAEQASPHWSRRIRNELDGIQLGRGRHVDHVNARVLRRILAEHDWPGHRLVGRNGCRAAWQLALHADDDPELQRSAARLMHRAAQDDDAPPWQWAHLHDRALLTSGHTMQEYGTQYRGGPHGVELYPVREPATVNARRAELGLPPVAVATNGLRQRLRTPSSRINDATALTAFSLMAGAA</sequence>
<evidence type="ECO:0000313" key="2">
    <source>
        <dbReference type="Proteomes" id="UP001611397"/>
    </source>
</evidence>
<proteinExistence type="predicted"/>